<dbReference type="InterPro" id="IPR012334">
    <property type="entry name" value="Pectin_lyas_fold"/>
</dbReference>
<name>A0A518CN81_9PLAN</name>
<proteinExistence type="predicted"/>
<evidence type="ECO:0000313" key="1">
    <source>
        <dbReference type="EMBL" id="QDU80691.1"/>
    </source>
</evidence>
<dbReference type="SUPFAM" id="SSF51126">
    <property type="entry name" value="Pectin lyase-like"/>
    <property type="match status" value="1"/>
</dbReference>
<organism evidence="1 2">
    <name type="scientific">Polystyrenella longa</name>
    <dbReference type="NCBI Taxonomy" id="2528007"/>
    <lineage>
        <taxon>Bacteria</taxon>
        <taxon>Pseudomonadati</taxon>
        <taxon>Planctomycetota</taxon>
        <taxon>Planctomycetia</taxon>
        <taxon>Planctomycetales</taxon>
        <taxon>Planctomycetaceae</taxon>
        <taxon>Polystyrenella</taxon>
    </lineage>
</organism>
<dbReference type="KEGG" id="plon:Pla110_24230"/>
<dbReference type="AlphaFoldDB" id="A0A518CN81"/>
<reference evidence="1 2" key="1">
    <citation type="submission" date="2019-02" db="EMBL/GenBank/DDBJ databases">
        <title>Deep-cultivation of Planctomycetes and their phenomic and genomic characterization uncovers novel biology.</title>
        <authorList>
            <person name="Wiegand S."/>
            <person name="Jogler M."/>
            <person name="Boedeker C."/>
            <person name="Pinto D."/>
            <person name="Vollmers J."/>
            <person name="Rivas-Marin E."/>
            <person name="Kohn T."/>
            <person name="Peeters S.H."/>
            <person name="Heuer A."/>
            <person name="Rast P."/>
            <person name="Oberbeckmann S."/>
            <person name="Bunk B."/>
            <person name="Jeske O."/>
            <person name="Meyerdierks A."/>
            <person name="Storesund J.E."/>
            <person name="Kallscheuer N."/>
            <person name="Luecker S."/>
            <person name="Lage O.M."/>
            <person name="Pohl T."/>
            <person name="Merkel B.J."/>
            <person name="Hornburger P."/>
            <person name="Mueller R.-W."/>
            <person name="Bruemmer F."/>
            <person name="Labrenz M."/>
            <person name="Spormann A.M."/>
            <person name="Op den Camp H."/>
            <person name="Overmann J."/>
            <person name="Amann R."/>
            <person name="Jetten M.S.M."/>
            <person name="Mascher T."/>
            <person name="Medema M.H."/>
            <person name="Devos D.P."/>
            <person name="Kaster A.-K."/>
            <person name="Ovreas L."/>
            <person name="Rohde M."/>
            <person name="Galperin M.Y."/>
            <person name="Jogler C."/>
        </authorList>
    </citation>
    <scope>NUCLEOTIDE SEQUENCE [LARGE SCALE GENOMIC DNA]</scope>
    <source>
        <strain evidence="1 2">Pla110</strain>
    </source>
</reference>
<protein>
    <recommendedName>
        <fullName evidence="3">Right handed beta helix domain-containing protein</fullName>
    </recommendedName>
</protein>
<dbReference type="EMBL" id="CP036281">
    <property type="protein sequence ID" value="QDU80691.1"/>
    <property type="molecule type" value="Genomic_DNA"/>
</dbReference>
<dbReference type="InterPro" id="IPR011050">
    <property type="entry name" value="Pectin_lyase_fold/virulence"/>
</dbReference>
<dbReference type="Gene3D" id="2.160.20.10">
    <property type="entry name" value="Single-stranded right-handed beta-helix, Pectin lyase-like"/>
    <property type="match status" value="1"/>
</dbReference>
<dbReference type="Proteomes" id="UP000317178">
    <property type="component" value="Chromosome"/>
</dbReference>
<accession>A0A518CN81</accession>
<sequence>MNKFFLTCCLYCLTTIARPDCDVYAQKQVGNGANGAILVAASNASSKIRAAADFVCDGEGDQEEIRQAILALPEAGGTVRLSGGTFDIKHVPETLGGVLIDRSNVTLAGQGAATKLIQAADQNTNVIRIIGSDVGYITIRDLYVDANSDQNQNDDGDPNVSHARFEFCGIKAFYTYPGGPTGLRNHHITIENCHVHNAKRLGIMLEGSYMNVINNHLGNAGSDVVEILTGPGIIRGNQVEITGPTHVAIGSDRGNDIIMSNNIVRVREGADLDIGFRSWANSERHVIANNVLTVDEGGHCDYAMDVRGKGAAITGNTIHSSNSDQRLPVWITGYNTVISGNLFENVELVIEDLTELKKPILVQGNIFDKSGITHKQGRLVKGSNVLPADE</sequence>
<evidence type="ECO:0000313" key="2">
    <source>
        <dbReference type="Proteomes" id="UP000317178"/>
    </source>
</evidence>
<dbReference type="RefSeq" id="WP_144995942.1">
    <property type="nucleotide sequence ID" value="NZ_CP036281.1"/>
</dbReference>
<evidence type="ECO:0008006" key="3">
    <source>
        <dbReference type="Google" id="ProtNLM"/>
    </source>
</evidence>
<keyword evidence="2" id="KW-1185">Reference proteome</keyword>
<dbReference type="OrthoDB" id="5696494at2"/>
<gene>
    <name evidence="1" type="ORF">Pla110_24230</name>
</gene>